<dbReference type="OrthoDB" id="67716at2759"/>
<evidence type="ECO:0000313" key="2">
    <source>
        <dbReference type="EMBL" id="KAG0448524.1"/>
    </source>
</evidence>
<reference evidence="2 3" key="1">
    <citation type="journal article" date="2020" name="Nat. Food">
        <title>A phased Vanilla planifolia genome enables genetic improvement of flavour and production.</title>
        <authorList>
            <person name="Hasing T."/>
            <person name="Tang H."/>
            <person name="Brym M."/>
            <person name="Khazi F."/>
            <person name="Huang T."/>
            <person name="Chambers A.H."/>
        </authorList>
    </citation>
    <scope>NUCLEOTIDE SEQUENCE [LARGE SCALE GENOMIC DNA]</scope>
    <source>
        <tissue evidence="2">Leaf</tissue>
    </source>
</reference>
<name>A0A835U3U1_VANPL</name>
<keyword evidence="3" id="KW-1185">Reference proteome</keyword>
<keyword evidence="1" id="KW-1133">Transmembrane helix</keyword>
<sequence>MLSETLNIIRSMKVKQERFVLMGLYELFVTASVPMLKLLFVVSHWISICN</sequence>
<dbReference type="AlphaFoldDB" id="A0A835U3U1"/>
<accession>A0A835U3U1</accession>
<keyword evidence="1" id="KW-0812">Transmembrane</keyword>
<dbReference type="Proteomes" id="UP000636800">
    <property type="component" value="Unassembled WGS sequence"/>
</dbReference>
<keyword evidence="1" id="KW-0472">Membrane</keyword>
<gene>
    <name evidence="2" type="ORF">HPP92_027788</name>
</gene>
<comment type="caution">
    <text evidence="2">The sequence shown here is derived from an EMBL/GenBank/DDBJ whole genome shotgun (WGS) entry which is preliminary data.</text>
</comment>
<dbReference type="EMBL" id="JADCNL010000313">
    <property type="protein sequence ID" value="KAG0448524.1"/>
    <property type="molecule type" value="Genomic_DNA"/>
</dbReference>
<evidence type="ECO:0000313" key="3">
    <source>
        <dbReference type="Proteomes" id="UP000636800"/>
    </source>
</evidence>
<organism evidence="2 3">
    <name type="scientific">Vanilla planifolia</name>
    <name type="common">Vanilla</name>
    <dbReference type="NCBI Taxonomy" id="51239"/>
    <lineage>
        <taxon>Eukaryota</taxon>
        <taxon>Viridiplantae</taxon>
        <taxon>Streptophyta</taxon>
        <taxon>Embryophyta</taxon>
        <taxon>Tracheophyta</taxon>
        <taxon>Spermatophyta</taxon>
        <taxon>Magnoliopsida</taxon>
        <taxon>Liliopsida</taxon>
        <taxon>Asparagales</taxon>
        <taxon>Orchidaceae</taxon>
        <taxon>Vanilloideae</taxon>
        <taxon>Vanilleae</taxon>
        <taxon>Vanilla</taxon>
    </lineage>
</organism>
<evidence type="ECO:0000256" key="1">
    <source>
        <dbReference type="SAM" id="Phobius"/>
    </source>
</evidence>
<feature type="transmembrane region" description="Helical" evidence="1">
    <location>
        <begin position="20"/>
        <end position="46"/>
    </location>
</feature>
<protein>
    <submittedName>
        <fullName evidence="2">Uncharacterized protein</fullName>
    </submittedName>
</protein>
<proteinExistence type="predicted"/>